<gene>
    <name evidence="1" type="ORF">DI556_21230</name>
</gene>
<accession>A0A2W5MXZ4</accession>
<evidence type="ECO:0000313" key="2">
    <source>
        <dbReference type="Proteomes" id="UP000249185"/>
    </source>
</evidence>
<name>A0A2W5MXZ4_RHOSU</name>
<dbReference type="SUPFAM" id="SSF101082">
    <property type="entry name" value="Typo IV secretion system protein TraC"/>
    <property type="match status" value="1"/>
</dbReference>
<dbReference type="EMBL" id="QFPW01000031">
    <property type="protein sequence ID" value="PZQ46082.1"/>
    <property type="molecule type" value="Genomic_DNA"/>
</dbReference>
<comment type="caution">
    <text evidence="1">The sequence shown here is derived from an EMBL/GenBank/DDBJ whole genome shotgun (WGS) entry which is preliminary data.</text>
</comment>
<dbReference type="InterPro" id="IPR014158">
    <property type="entry name" value="T4SS_VirB5"/>
</dbReference>
<dbReference type="Pfam" id="PF07996">
    <property type="entry name" value="T4SS"/>
    <property type="match status" value="1"/>
</dbReference>
<evidence type="ECO:0000313" key="1">
    <source>
        <dbReference type="EMBL" id="PZQ46082.1"/>
    </source>
</evidence>
<sequence>MAPPRPHPRARRDRALWLRDLYRADLSLRLRLGTGQRGEAGDGMRGFPRPTALALVAATIAGIGAPASAQGVPVFDASNVAQAIEQVRQGVEMIERAQQQINALTGPRGMSILLNSATDVAARGAAESYPDLVEGAITGREILGNTTRIVAAVNRIKANFELGGLGDFASSDIAQYRALATLGGSSLAAMATGEDSYARANEAMTRVNALIPQIDSNTDVKAAVDFNTRVQIEQIQVMNELLRVLAAQANAQGAQSLFNTRQEMASRAFMRGVGQGDAP</sequence>
<protein>
    <recommendedName>
        <fullName evidence="3">Type IV secretion system protein</fullName>
    </recommendedName>
</protein>
<dbReference type="Proteomes" id="UP000249185">
    <property type="component" value="Unassembled WGS sequence"/>
</dbReference>
<proteinExistence type="predicted"/>
<organism evidence="1 2">
    <name type="scientific">Rhodovulum sulfidophilum</name>
    <name type="common">Rhodobacter sulfidophilus</name>
    <dbReference type="NCBI Taxonomy" id="35806"/>
    <lineage>
        <taxon>Bacteria</taxon>
        <taxon>Pseudomonadati</taxon>
        <taxon>Pseudomonadota</taxon>
        <taxon>Alphaproteobacteria</taxon>
        <taxon>Rhodobacterales</taxon>
        <taxon>Paracoccaceae</taxon>
        <taxon>Rhodovulum</taxon>
    </lineage>
</organism>
<reference evidence="1 2" key="1">
    <citation type="submission" date="2017-08" db="EMBL/GenBank/DDBJ databases">
        <title>Infants hospitalized years apart are colonized by the same room-sourced microbial strains.</title>
        <authorList>
            <person name="Brooks B."/>
            <person name="Olm M.R."/>
            <person name="Firek B.A."/>
            <person name="Baker R."/>
            <person name="Thomas B.C."/>
            <person name="Morowitz M.J."/>
            <person name="Banfield J.F."/>
        </authorList>
    </citation>
    <scope>NUCLEOTIDE SEQUENCE [LARGE SCALE GENOMIC DNA]</scope>
    <source>
        <strain evidence="1">S2_005_002_R2_34</strain>
    </source>
</reference>
<dbReference type="AlphaFoldDB" id="A0A2W5MXZ4"/>
<evidence type="ECO:0008006" key="3">
    <source>
        <dbReference type="Google" id="ProtNLM"/>
    </source>
</evidence>
<dbReference type="InterPro" id="IPR023220">
    <property type="entry name" value="T4SS_VirB5-domain"/>
</dbReference>
<dbReference type="Gene3D" id="1.20.58.430">
    <property type="entry name" value="Type IV secretion system, VirB5-domain"/>
    <property type="match status" value="1"/>
</dbReference>